<evidence type="ECO:0000256" key="2">
    <source>
        <dbReference type="ARBA" id="ARBA00008170"/>
    </source>
</evidence>
<protein>
    <recommendedName>
        <fullName evidence="10">Vacuolar calcium ion transporter</fullName>
    </recommendedName>
</protein>
<evidence type="ECO:0000256" key="5">
    <source>
        <dbReference type="ARBA" id="ARBA00022692"/>
    </source>
</evidence>
<dbReference type="STRING" id="5539.A0A3E2HQQ5"/>
<feature type="transmembrane region" description="Helical" evidence="10">
    <location>
        <begin position="308"/>
        <end position="332"/>
    </location>
</feature>
<dbReference type="FunFam" id="1.20.1420.30:FF:000027">
    <property type="entry name" value="Vacuolar calcium ion transporter"/>
    <property type="match status" value="1"/>
</dbReference>
<dbReference type="PANTHER" id="PTHR31503:SF14">
    <property type="entry name" value="VACUOLAR CALCIUM ION TRANSPORTER"/>
    <property type="match status" value="1"/>
</dbReference>
<keyword evidence="13" id="KW-1185">Reference proteome</keyword>
<evidence type="ECO:0000256" key="1">
    <source>
        <dbReference type="ARBA" id="ARBA00004127"/>
    </source>
</evidence>
<evidence type="ECO:0000256" key="4">
    <source>
        <dbReference type="ARBA" id="ARBA00022568"/>
    </source>
</evidence>
<evidence type="ECO:0000259" key="11">
    <source>
        <dbReference type="Pfam" id="PF01699"/>
    </source>
</evidence>
<dbReference type="PANTHER" id="PTHR31503">
    <property type="entry name" value="VACUOLAR CALCIUM ION TRANSPORTER"/>
    <property type="match status" value="1"/>
</dbReference>
<dbReference type="GO" id="GO:0012505">
    <property type="term" value="C:endomembrane system"/>
    <property type="evidence" value="ECO:0007669"/>
    <property type="project" value="UniProtKB-SubCell"/>
</dbReference>
<evidence type="ECO:0000256" key="3">
    <source>
        <dbReference type="ARBA" id="ARBA00022448"/>
    </source>
</evidence>
<evidence type="ECO:0000256" key="6">
    <source>
        <dbReference type="ARBA" id="ARBA00022837"/>
    </source>
</evidence>
<evidence type="ECO:0000256" key="7">
    <source>
        <dbReference type="ARBA" id="ARBA00022989"/>
    </source>
</evidence>
<feature type="transmembrane region" description="Helical" evidence="10">
    <location>
        <begin position="531"/>
        <end position="551"/>
    </location>
</feature>
<keyword evidence="9 10" id="KW-0472">Membrane</keyword>
<comment type="caution">
    <text evidence="12">The sequence shown here is derived from an EMBL/GenBank/DDBJ whole genome shotgun (WGS) entry which is preliminary data.</text>
</comment>
<proteinExistence type="inferred from homology"/>
<sequence length="584" mass="64008">MAVLHDEYQATWRAFAVSSTSAEARLPRLVLQNRRVVPLYFSSNTAGGKRPGKHVVYSLEKRLDLGRAPSLQTSKAQIAKPLSLLSQLYTISIMGIFQRLHAPAGTADATVTGRGNATTTQVATEVSSASDKPSPEAGHHSILPIHRVNHNGHKVTKGIKPDGESGRKGLHIWHFFRISFKSTSKVSMVVNVLWPVTPAAIAVRYARPEWHVAIFTLNYIGMVPCANLIGFAGQELARKLPKVVGVLLETTLGSLVEIILFMVLLHHDEFQVIKAAILGSILATQLLCLGLCFFAGGMKREEQEFDEIISEVGNGLLLTAGLGMVVPAAFHLALQSDDRITAESLNRKVLDISRITSILLIIAFATYIWFQMRTHHGIFDEILELDEQRDEDRHIDLKKDKLTFTECVIALTISVTLVTIIAVNLVKEIPHIVDRGVSDSFLGLILVPLVEKAAEHLTAIDEAWDNQMNFALAHVLGATIQTSLFNGPLVVIVGWGLGKAMDLNFELFNIVILILSIVVVGNFLKDQKSNYLEGALCVIVYVNIAVAAWYYPNPTEAETGVGSETGAGEQAVETVERLVRMIRG</sequence>
<evidence type="ECO:0000256" key="9">
    <source>
        <dbReference type="ARBA" id="ARBA00023136"/>
    </source>
</evidence>
<feature type="transmembrane region" description="Helical" evidence="10">
    <location>
        <begin position="272"/>
        <end position="296"/>
    </location>
</feature>
<dbReference type="GO" id="GO:0000329">
    <property type="term" value="C:fungal-type vacuole membrane"/>
    <property type="evidence" value="ECO:0007669"/>
    <property type="project" value="TreeGrafter"/>
</dbReference>
<comment type="similarity">
    <text evidence="2 10">Belongs to the Ca(2+):cation antiporter (CaCA) (TC 2.A.19) family.</text>
</comment>
<feature type="domain" description="Sodium/calcium exchanger membrane region" evidence="11">
    <location>
        <begin position="211"/>
        <end position="372"/>
    </location>
</feature>
<keyword evidence="7 10" id="KW-1133">Transmembrane helix</keyword>
<dbReference type="AlphaFoldDB" id="A0A3E2HQQ5"/>
<keyword evidence="10" id="KW-0926">Vacuole</keyword>
<dbReference type="InterPro" id="IPR004798">
    <property type="entry name" value="CAX-like"/>
</dbReference>
<keyword evidence="6 10" id="KW-0106">Calcium</keyword>
<feature type="transmembrane region" description="Helical" evidence="10">
    <location>
        <begin position="212"/>
        <end position="231"/>
    </location>
</feature>
<feature type="non-terminal residue" evidence="12">
    <location>
        <position position="584"/>
    </location>
</feature>
<dbReference type="InterPro" id="IPR044880">
    <property type="entry name" value="NCX_ion-bd_dom_sf"/>
</dbReference>
<feature type="transmembrane region" description="Helical" evidence="10">
    <location>
        <begin position="243"/>
        <end position="266"/>
    </location>
</feature>
<dbReference type="Gene3D" id="1.20.1420.30">
    <property type="entry name" value="NCX, central ion-binding region"/>
    <property type="match status" value="2"/>
</dbReference>
<dbReference type="FunFam" id="1.20.1420.30:FF:000026">
    <property type="entry name" value="Vacuolar calcium ion transporter"/>
    <property type="match status" value="1"/>
</dbReference>
<dbReference type="EMBL" id="NCSJ02000006">
    <property type="protein sequence ID" value="RFU35695.1"/>
    <property type="molecule type" value="Genomic_DNA"/>
</dbReference>
<dbReference type="Pfam" id="PF01699">
    <property type="entry name" value="Na_Ca_ex"/>
    <property type="match status" value="2"/>
</dbReference>
<feature type="transmembrane region" description="Helical" evidence="10">
    <location>
        <begin position="471"/>
        <end position="495"/>
    </location>
</feature>
<gene>
    <name evidence="12" type="ORF">B7463_g728</name>
</gene>
<feature type="transmembrane region" description="Helical" evidence="10">
    <location>
        <begin position="507"/>
        <end position="524"/>
    </location>
</feature>
<comment type="function">
    <text evidence="10">Has a role in promoting intracellular calcium ion sequestration via the exchange of calcium ions for hydrogen ions across the vacuolar membrane. Involved also in manganese ion homeostasis via its uptake into the vacuole.</text>
</comment>
<comment type="subcellular location">
    <subcellularLocation>
        <location evidence="1">Endomembrane system</location>
        <topology evidence="1">Multi-pass membrane protein</topology>
    </subcellularLocation>
    <subcellularLocation>
        <location evidence="10">Vacuole membrane</location>
    </subcellularLocation>
</comment>
<feature type="non-terminal residue" evidence="12">
    <location>
        <position position="1"/>
    </location>
</feature>
<dbReference type="GO" id="GO:0006874">
    <property type="term" value="P:intracellular calcium ion homeostasis"/>
    <property type="evidence" value="ECO:0007669"/>
    <property type="project" value="TreeGrafter"/>
</dbReference>
<keyword evidence="4 10" id="KW-0109">Calcium transport</keyword>
<dbReference type="NCBIfam" id="TIGR00378">
    <property type="entry name" value="cax"/>
    <property type="match status" value="1"/>
</dbReference>
<dbReference type="GO" id="GO:0015369">
    <property type="term" value="F:calcium:proton antiporter activity"/>
    <property type="evidence" value="ECO:0007669"/>
    <property type="project" value="UniProtKB-UniRule"/>
</dbReference>
<evidence type="ECO:0000313" key="13">
    <source>
        <dbReference type="Proteomes" id="UP000258309"/>
    </source>
</evidence>
<feature type="transmembrane region" description="Helical" evidence="10">
    <location>
        <begin position="407"/>
        <end position="426"/>
    </location>
</feature>
<keyword evidence="10" id="KW-0050">Antiport</keyword>
<accession>A0A3E2HQQ5</accession>
<reference evidence="12 13" key="1">
    <citation type="submission" date="2018-05" db="EMBL/GenBank/DDBJ databases">
        <title>Draft genome sequence of Scytalidium lignicola DSM 105466, a ubiquitous saprotrophic fungus.</title>
        <authorList>
            <person name="Buettner E."/>
            <person name="Gebauer A.M."/>
            <person name="Hofrichter M."/>
            <person name="Liers C."/>
            <person name="Kellner H."/>
        </authorList>
    </citation>
    <scope>NUCLEOTIDE SEQUENCE [LARGE SCALE GENOMIC DNA]</scope>
    <source>
        <strain evidence="12 13">DSM 105466</strain>
    </source>
</reference>
<keyword evidence="8 10" id="KW-0406">Ion transport</keyword>
<feature type="transmembrane region" description="Helical" evidence="10">
    <location>
        <begin position="352"/>
        <end position="370"/>
    </location>
</feature>
<organism evidence="12 13">
    <name type="scientific">Scytalidium lignicola</name>
    <name type="common">Hyphomycete</name>
    <dbReference type="NCBI Taxonomy" id="5539"/>
    <lineage>
        <taxon>Eukaryota</taxon>
        <taxon>Fungi</taxon>
        <taxon>Dikarya</taxon>
        <taxon>Ascomycota</taxon>
        <taxon>Pezizomycotina</taxon>
        <taxon>Leotiomycetes</taxon>
        <taxon>Leotiomycetes incertae sedis</taxon>
        <taxon>Scytalidium</taxon>
    </lineage>
</organism>
<keyword evidence="5 10" id="KW-0812">Transmembrane</keyword>
<comment type="caution">
    <text evidence="10">Lacks conserved residue(s) required for the propagation of feature annotation.</text>
</comment>
<dbReference type="InterPro" id="IPR004837">
    <property type="entry name" value="NaCa_Exmemb"/>
</dbReference>
<evidence type="ECO:0000256" key="10">
    <source>
        <dbReference type="RuleBase" id="RU365028"/>
    </source>
</evidence>
<keyword evidence="3 10" id="KW-0813">Transport</keyword>
<dbReference type="InterPro" id="IPR004713">
    <property type="entry name" value="CaH_exchang"/>
</dbReference>
<dbReference type="OMA" id="FQMRTHH"/>
<feature type="domain" description="Sodium/calcium exchanger membrane region" evidence="11">
    <location>
        <begin position="409"/>
        <end position="549"/>
    </location>
</feature>
<dbReference type="Proteomes" id="UP000258309">
    <property type="component" value="Unassembled WGS sequence"/>
</dbReference>
<evidence type="ECO:0000256" key="8">
    <source>
        <dbReference type="ARBA" id="ARBA00023065"/>
    </source>
</evidence>
<dbReference type="OrthoDB" id="1699231at2759"/>
<name>A0A3E2HQQ5_SCYLI</name>
<evidence type="ECO:0000313" key="12">
    <source>
        <dbReference type="EMBL" id="RFU35695.1"/>
    </source>
</evidence>